<name>A0A9N9SMG7_DIABA</name>
<reference evidence="1" key="1">
    <citation type="submission" date="2022-01" db="EMBL/GenBank/DDBJ databases">
        <authorList>
            <person name="King R."/>
        </authorList>
    </citation>
    <scope>NUCLEOTIDE SEQUENCE</scope>
</reference>
<gene>
    <name evidence="1" type="ORF">DIABBA_LOCUS1681</name>
</gene>
<proteinExistence type="predicted"/>
<protein>
    <submittedName>
        <fullName evidence="1">Uncharacterized protein</fullName>
    </submittedName>
</protein>
<accession>A0A9N9SMG7</accession>
<dbReference type="Proteomes" id="UP001153709">
    <property type="component" value="Chromosome 1"/>
</dbReference>
<evidence type="ECO:0000313" key="1">
    <source>
        <dbReference type="EMBL" id="CAG9827701.1"/>
    </source>
</evidence>
<sequence>MTNNHQAILEDVYVDNGRNSDQFEKLLGNRCQTAPTLPALLPAAQIGKKLETRRKSDNSLLGSLNRLRYSIGSKDGPIQLNNRLSSSQLLSTVRPEKKASDPTIIDLRALQYNSDETIQLKLRYSEQ</sequence>
<dbReference type="OrthoDB" id="6761606at2759"/>
<dbReference type="EMBL" id="OU898276">
    <property type="protein sequence ID" value="CAG9827701.1"/>
    <property type="molecule type" value="Genomic_DNA"/>
</dbReference>
<organism evidence="1 2">
    <name type="scientific">Diabrotica balteata</name>
    <name type="common">Banded cucumber beetle</name>
    <dbReference type="NCBI Taxonomy" id="107213"/>
    <lineage>
        <taxon>Eukaryota</taxon>
        <taxon>Metazoa</taxon>
        <taxon>Ecdysozoa</taxon>
        <taxon>Arthropoda</taxon>
        <taxon>Hexapoda</taxon>
        <taxon>Insecta</taxon>
        <taxon>Pterygota</taxon>
        <taxon>Neoptera</taxon>
        <taxon>Endopterygota</taxon>
        <taxon>Coleoptera</taxon>
        <taxon>Polyphaga</taxon>
        <taxon>Cucujiformia</taxon>
        <taxon>Chrysomeloidea</taxon>
        <taxon>Chrysomelidae</taxon>
        <taxon>Galerucinae</taxon>
        <taxon>Diabroticina</taxon>
        <taxon>Diabroticites</taxon>
        <taxon>Diabrotica</taxon>
    </lineage>
</organism>
<dbReference type="AlphaFoldDB" id="A0A9N9SMG7"/>
<evidence type="ECO:0000313" key="2">
    <source>
        <dbReference type="Proteomes" id="UP001153709"/>
    </source>
</evidence>
<keyword evidence="2" id="KW-1185">Reference proteome</keyword>